<dbReference type="EMBL" id="JAHRIP010023904">
    <property type="protein sequence ID" value="MEQ2289619.1"/>
    <property type="molecule type" value="Genomic_DNA"/>
</dbReference>
<reference evidence="1 2" key="1">
    <citation type="submission" date="2021-06" db="EMBL/GenBank/DDBJ databases">
        <authorList>
            <person name="Palmer J.M."/>
        </authorList>
    </citation>
    <scope>NUCLEOTIDE SEQUENCE [LARGE SCALE GENOMIC DNA]</scope>
    <source>
        <strain evidence="1 2">AS_MEX2019</strain>
        <tissue evidence="1">Muscle</tissue>
    </source>
</reference>
<comment type="caution">
    <text evidence="1">The sequence shown here is derived from an EMBL/GenBank/DDBJ whole genome shotgun (WGS) entry which is preliminary data.</text>
</comment>
<accession>A0ABV0Y752</accession>
<gene>
    <name evidence="1" type="ORF">AMECASPLE_035003</name>
</gene>
<evidence type="ECO:0000313" key="2">
    <source>
        <dbReference type="Proteomes" id="UP001469553"/>
    </source>
</evidence>
<organism evidence="1 2">
    <name type="scientific">Ameca splendens</name>
    <dbReference type="NCBI Taxonomy" id="208324"/>
    <lineage>
        <taxon>Eukaryota</taxon>
        <taxon>Metazoa</taxon>
        <taxon>Chordata</taxon>
        <taxon>Craniata</taxon>
        <taxon>Vertebrata</taxon>
        <taxon>Euteleostomi</taxon>
        <taxon>Actinopterygii</taxon>
        <taxon>Neopterygii</taxon>
        <taxon>Teleostei</taxon>
        <taxon>Neoteleostei</taxon>
        <taxon>Acanthomorphata</taxon>
        <taxon>Ovalentaria</taxon>
        <taxon>Atherinomorphae</taxon>
        <taxon>Cyprinodontiformes</taxon>
        <taxon>Goodeidae</taxon>
        <taxon>Ameca</taxon>
    </lineage>
</organism>
<dbReference type="Proteomes" id="UP001469553">
    <property type="component" value="Unassembled WGS sequence"/>
</dbReference>
<evidence type="ECO:0000313" key="1">
    <source>
        <dbReference type="EMBL" id="MEQ2289619.1"/>
    </source>
</evidence>
<proteinExistence type="predicted"/>
<protein>
    <submittedName>
        <fullName evidence="1">Uncharacterized protein</fullName>
    </submittedName>
</protein>
<name>A0ABV0Y752_9TELE</name>
<sequence length="123" mass="14449">MSKVCFRLVGLHDYRVSPGSQFDIYEIFISSIEYESMCVCLCVCLNYTHTLTQAHTCRSVLRTSAEVWTSPDLSRCLCRWCEKDVADEIQMEKKNKLERMRISFGKRGSNWEKKEENETYVDI</sequence>
<keyword evidence="2" id="KW-1185">Reference proteome</keyword>